<dbReference type="InterPro" id="IPR017438">
    <property type="entry name" value="ATP-NAD_kinase_N"/>
</dbReference>
<evidence type="ECO:0000313" key="2">
    <source>
        <dbReference type="EMBL" id="GGB11080.1"/>
    </source>
</evidence>
<evidence type="ECO:0000259" key="1">
    <source>
        <dbReference type="PROSITE" id="PS50146"/>
    </source>
</evidence>
<dbReference type="Gene3D" id="3.40.50.10330">
    <property type="entry name" value="Probable inorganic polyphosphate/atp-NAD kinase, domain 1"/>
    <property type="match status" value="1"/>
</dbReference>
<accession>A0A916SS62</accession>
<dbReference type="InterPro" id="IPR016064">
    <property type="entry name" value="NAD/diacylglycerol_kinase_sf"/>
</dbReference>
<keyword evidence="3" id="KW-1185">Reference proteome</keyword>
<organism evidence="2 3">
    <name type="scientific">Polaromonas eurypsychrophila</name>
    <dbReference type="NCBI Taxonomy" id="1614635"/>
    <lineage>
        <taxon>Bacteria</taxon>
        <taxon>Pseudomonadati</taxon>
        <taxon>Pseudomonadota</taxon>
        <taxon>Betaproteobacteria</taxon>
        <taxon>Burkholderiales</taxon>
        <taxon>Comamonadaceae</taxon>
        <taxon>Polaromonas</taxon>
    </lineage>
</organism>
<gene>
    <name evidence="2" type="ORF">GCM10011496_35030</name>
</gene>
<proteinExistence type="predicted"/>
<dbReference type="EMBL" id="BMIG01000017">
    <property type="protein sequence ID" value="GGB11080.1"/>
    <property type="molecule type" value="Genomic_DNA"/>
</dbReference>
<dbReference type="SUPFAM" id="SSF111331">
    <property type="entry name" value="NAD kinase/diacylglycerol kinase-like"/>
    <property type="match status" value="1"/>
</dbReference>
<dbReference type="GO" id="GO:0016301">
    <property type="term" value="F:kinase activity"/>
    <property type="evidence" value="ECO:0007669"/>
    <property type="project" value="InterPro"/>
</dbReference>
<dbReference type="RefSeq" id="WP_188709799.1">
    <property type="nucleotide sequence ID" value="NZ_BMIG01000017.1"/>
</dbReference>
<protein>
    <recommendedName>
        <fullName evidence="1">DAGKc domain-containing protein</fullName>
    </recommendedName>
</protein>
<reference evidence="2" key="2">
    <citation type="submission" date="2020-09" db="EMBL/GenBank/DDBJ databases">
        <authorList>
            <person name="Sun Q."/>
            <person name="Zhou Y."/>
        </authorList>
    </citation>
    <scope>NUCLEOTIDE SEQUENCE</scope>
    <source>
        <strain evidence="2">CGMCC 1.15322</strain>
    </source>
</reference>
<dbReference type="PROSITE" id="PS50146">
    <property type="entry name" value="DAGK"/>
    <property type="match status" value="1"/>
</dbReference>
<dbReference type="InterPro" id="IPR001206">
    <property type="entry name" value="Diacylglycerol_kinase_cat_dom"/>
</dbReference>
<dbReference type="AlphaFoldDB" id="A0A916SS62"/>
<dbReference type="Pfam" id="PF00781">
    <property type="entry name" value="DAGK_cat"/>
    <property type="match status" value="1"/>
</dbReference>
<sequence>MSLPDAFPEYAARHGPFFVVLNAGSGHHDSDKQQALIAQAFKEGGREFEFLLIDDPARINEVARRAVELALSRQGVVVAAGGDGTINAVASVVISSGCPFGVLPQGTFNYFGRAHAIPQDTLASARALLGARIEPVQAGQVNGRLFLVNASLGLYPQLLEDREVWKAQLGRSRLVAFLSGIATLLQSRKQLHLQIESAGKAVALRTPTLFVGNNHLQLTRVGINEQQTDAVEQGQLAAIVVRPIGTLALFGLLMHGLLGQLGEAENVDSFSFRRLTVTPRGVKRIKVATDGEIAWMRTPLVFEIAPQPLLLLVPAPADRAEVA</sequence>
<reference evidence="2" key="1">
    <citation type="journal article" date="2014" name="Int. J. Syst. Evol. Microbiol.">
        <title>Complete genome sequence of Corynebacterium casei LMG S-19264T (=DSM 44701T), isolated from a smear-ripened cheese.</title>
        <authorList>
            <consortium name="US DOE Joint Genome Institute (JGI-PGF)"/>
            <person name="Walter F."/>
            <person name="Albersmeier A."/>
            <person name="Kalinowski J."/>
            <person name="Ruckert C."/>
        </authorList>
    </citation>
    <scope>NUCLEOTIDE SEQUENCE</scope>
    <source>
        <strain evidence="2">CGMCC 1.15322</strain>
    </source>
</reference>
<dbReference type="Gene3D" id="2.60.200.40">
    <property type="match status" value="1"/>
</dbReference>
<dbReference type="Proteomes" id="UP000620596">
    <property type="component" value="Unassembled WGS sequence"/>
</dbReference>
<evidence type="ECO:0000313" key="3">
    <source>
        <dbReference type="Proteomes" id="UP000620596"/>
    </source>
</evidence>
<comment type="caution">
    <text evidence="2">The sequence shown here is derived from an EMBL/GenBank/DDBJ whole genome shotgun (WGS) entry which is preliminary data.</text>
</comment>
<feature type="domain" description="DAGKc" evidence="1">
    <location>
        <begin position="12"/>
        <end position="145"/>
    </location>
</feature>
<name>A0A916SS62_9BURK</name>